<feature type="binding site" evidence="5">
    <location>
        <begin position="57"/>
        <end position="60"/>
    </location>
    <ligand>
        <name>carbamoyl phosphate</name>
        <dbReference type="ChEBI" id="CHEBI:58228"/>
    </ligand>
</feature>
<dbReference type="EC" id="2.1.3.3" evidence="2 5"/>
<dbReference type="HAMAP" id="MF_01109">
    <property type="entry name" value="OTCase"/>
    <property type="match status" value="1"/>
</dbReference>
<name>A0A117M815_9BACT</name>
<dbReference type="Gene3D" id="3.40.50.1370">
    <property type="entry name" value="Aspartate/ornithine carbamoyltransferase"/>
    <property type="match status" value="2"/>
</dbReference>
<dbReference type="InterPro" id="IPR006131">
    <property type="entry name" value="Asp_carbamoyltransf_Asp/Orn-bd"/>
</dbReference>
<evidence type="ECO:0000313" key="9">
    <source>
        <dbReference type="EMBL" id="KUK89441.1"/>
    </source>
</evidence>
<feature type="domain" description="Aspartate/ornithine carbamoyltransferase Asp/Orn-binding" evidence="6">
    <location>
        <begin position="154"/>
        <end position="310"/>
    </location>
</feature>
<dbReference type="Proteomes" id="UP000264215">
    <property type="component" value="Unassembled WGS sequence"/>
</dbReference>
<protein>
    <recommendedName>
        <fullName evidence="2 5">Ornithine carbamoyltransferase</fullName>
        <shortName evidence="5">OTCase</shortName>
        <ecNumber evidence="2 5">2.1.3.3</ecNumber>
    </recommendedName>
</protein>
<dbReference type="PROSITE" id="PS00097">
    <property type="entry name" value="CARBAMOYLTRANSFERASE"/>
    <property type="match status" value="1"/>
</dbReference>
<feature type="domain" description="Aspartate/ornithine carbamoyltransferase carbamoyl-P binding" evidence="7">
    <location>
        <begin position="8"/>
        <end position="148"/>
    </location>
</feature>
<comment type="similarity">
    <text evidence="1 5">Belongs to the aspartate/ornithine carbamoyltransferase superfamily. OTCase family.</text>
</comment>
<dbReference type="InterPro" id="IPR024904">
    <property type="entry name" value="OTCase_ArgI"/>
</dbReference>
<dbReference type="NCBIfam" id="NF001986">
    <property type="entry name" value="PRK00779.1"/>
    <property type="match status" value="1"/>
</dbReference>
<keyword evidence="3 5" id="KW-0808">Transferase</keyword>
<dbReference type="PANTHER" id="PTHR45753:SF2">
    <property type="entry name" value="ORNITHINE CARBAMOYLTRANSFERASE"/>
    <property type="match status" value="1"/>
</dbReference>
<dbReference type="AlphaFoldDB" id="A0A117M815"/>
<sequence>MGVNLKGKSFLTLLDFTSDEIRYLLDIARQVKVEKRAGTPTSRFAGKTLAIVFEKRSTRTRTAFETSFGEEGGHAVFLSKDDIHLGVKEDLKDTARVLGRMFDAIAFRGFKQETVEVLSQWSGVPVYNGLTDLYHPTQILADFMTIEESLGSLKGRKLVFVGDSRNNMANSLMIGSAKMGLHFVACGPKSLHTDPAIVDKCREIAKVSGAKVEVTEDVETALMDADAVYTDVWASMGEEAKLQERIALLKPYQVNSEMMRKTGKAESIFLHCLPAVKGNEVTEDVFESPVSKVFEEAENRKHTIKAVMIATLL</sequence>
<dbReference type="Pfam" id="PF00185">
    <property type="entry name" value="OTCace"/>
    <property type="match status" value="1"/>
</dbReference>
<reference evidence="10" key="2">
    <citation type="journal article" date="2015" name="MBio">
        <title>Genome-Resolved Metagenomic Analysis Reveals Roles for Candidate Phyla and Other Microbial Community Members in Biogeochemical Transformations in Oil Reservoirs.</title>
        <authorList>
            <person name="Hu P."/>
            <person name="Tom L."/>
            <person name="Singh A."/>
            <person name="Thomas B.C."/>
            <person name="Baker B.J."/>
            <person name="Piceno Y.M."/>
            <person name="Andersen G.L."/>
            <person name="Banfield J.F."/>
        </authorList>
    </citation>
    <scope>NUCLEOTIDE SEQUENCE [LARGE SCALE GENOMIC DNA]</scope>
</reference>
<proteinExistence type="inferred from homology"/>
<dbReference type="SUPFAM" id="SSF53671">
    <property type="entry name" value="Aspartate/ornithine carbamoyltransferase"/>
    <property type="match status" value="1"/>
</dbReference>
<feature type="binding site" evidence="5">
    <location>
        <position position="167"/>
    </location>
    <ligand>
        <name>L-ornithine</name>
        <dbReference type="ChEBI" id="CHEBI:46911"/>
    </ligand>
</feature>
<dbReference type="Pfam" id="PF02729">
    <property type="entry name" value="OTCace_N"/>
    <property type="match status" value="1"/>
</dbReference>
<feature type="binding site" evidence="5">
    <location>
        <begin position="272"/>
        <end position="273"/>
    </location>
    <ligand>
        <name>carbamoyl phosphate</name>
        <dbReference type="ChEBI" id="CHEBI:58228"/>
    </ligand>
</feature>
<evidence type="ECO:0000256" key="1">
    <source>
        <dbReference type="ARBA" id="ARBA00007805"/>
    </source>
</evidence>
<evidence type="ECO:0000313" key="8">
    <source>
        <dbReference type="EMBL" id="HCO69228.1"/>
    </source>
</evidence>
<evidence type="ECO:0000256" key="5">
    <source>
        <dbReference type="HAMAP-Rule" id="MF_01109"/>
    </source>
</evidence>
<dbReference type="InterPro" id="IPR006132">
    <property type="entry name" value="Asp/Orn_carbamoyltranf_P-bd"/>
</dbReference>
<reference evidence="9" key="1">
    <citation type="journal article" date="2015" name="MBio">
        <title>Genome-resolved metagenomic analysis reveals roles for candidate phyla and other microbial community members in biogeochemical transformations in oil reservoirs.</title>
        <authorList>
            <person name="Hu P."/>
            <person name="Tom L."/>
            <person name="Singh A."/>
            <person name="Thomas B.C."/>
            <person name="Baker B.J."/>
            <person name="Piceno Y.M."/>
            <person name="Andersen G.L."/>
            <person name="Banfield J.F."/>
        </authorList>
    </citation>
    <scope>NUCLEOTIDE SEQUENCE [LARGE SCALE GENOMIC DNA]</scope>
    <source>
        <strain evidence="9">46_70</strain>
    </source>
</reference>
<evidence type="ECO:0000256" key="3">
    <source>
        <dbReference type="ARBA" id="ARBA00022679"/>
    </source>
</evidence>
<feature type="binding site" evidence="5">
    <location>
        <position position="108"/>
    </location>
    <ligand>
        <name>carbamoyl phosphate</name>
        <dbReference type="ChEBI" id="CHEBI:58228"/>
    </ligand>
</feature>
<dbReference type="NCBIfam" id="TIGR00658">
    <property type="entry name" value="orni_carb_tr"/>
    <property type="match status" value="1"/>
</dbReference>
<dbReference type="PATRIC" id="fig|1236046.5.peg.810"/>
<keyword evidence="5" id="KW-0963">Cytoplasm</keyword>
<comment type="subcellular location">
    <subcellularLocation>
        <location evidence="5">Cytoplasm</location>
    </subcellularLocation>
</comment>
<dbReference type="PRINTS" id="PR00102">
    <property type="entry name" value="OTCASE"/>
</dbReference>
<feature type="binding site" evidence="5">
    <location>
        <position position="300"/>
    </location>
    <ligand>
        <name>carbamoyl phosphate</name>
        <dbReference type="ChEBI" id="CHEBI:58228"/>
    </ligand>
</feature>
<evidence type="ECO:0000256" key="2">
    <source>
        <dbReference type="ARBA" id="ARBA00013007"/>
    </source>
</evidence>
<dbReference type="GO" id="GO:0042450">
    <property type="term" value="P:L-arginine biosynthetic process via ornithine"/>
    <property type="evidence" value="ECO:0007669"/>
    <property type="project" value="UniProtKB-UniRule"/>
</dbReference>
<evidence type="ECO:0000259" key="7">
    <source>
        <dbReference type="Pfam" id="PF02729"/>
    </source>
</evidence>
<comment type="catalytic activity">
    <reaction evidence="4 5">
        <text>carbamoyl phosphate + L-ornithine = L-citrulline + phosphate + H(+)</text>
        <dbReference type="Rhea" id="RHEA:19513"/>
        <dbReference type="ChEBI" id="CHEBI:15378"/>
        <dbReference type="ChEBI" id="CHEBI:43474"/>
        <dbReference type="ChEBI" id="CHEBI:46911"/>
        <dbReference type="ChEBI" id="CHEBI:57743"/>
        <dbReference type="ChEBI" id="CHEBI:58228"/>
        <dbReference type="EC" id="2.1.3.3"/>
    </reaction>
</comment>
<evidence type="ECO:0000313" key="10">
    <source>
        <dbReference type="Proteomes" id="UP000055014"/>
    </source>
</evidence>
<accession>A0A117M815</accession>
<feature type="binding site" evidence="5">
    <location>
        <position position="231"/>
    </location>
    <ligand>
        <name>L-ornithine</name>
        <dbReference type="ChEBI" id="CHEBI:46911"/>
    </ligand>
</feature>
<dbReference type="PANTHER" id="PTHR45753">
    <property type="entry name" value="ORNITHINE CARBAMOYLTRANSFERASE, MITOCHONDRIAL"/>
    <property type="match status" value="1"/>
</dbReference>
<dbReference type="GO" id="GO:0016597">
    <property type="term" value="F:amino acid binding"/>
    <property type="evidence" value="ECO:0007669"/>
    <property type="project" value="InterPro"/>
</dbReference>
<dbReference type="EMBL" id="DQBS01000036">
    <property type="protein sequence ID" value="HCO69228.1"/>
    <property type="molecule type" value="Genomic_DNA"/>
</dbReference>
<reference evidence="8 11" key="3">
    <citation type="journal article" date="2018" name="Nat. Biotechnol.">
        <title>A standardized bacterial taxonomy based on genome phylogeny substantially revises the tree of life.</title>
        <authorList>
            <person name="Parks D.H."/>
            <person name="Chuvochina M."/>
            <person name="Waite D.W."/>
            <person name="Rinke C."/>
            <person name="Skarshewski A."/>
            <person name="Chaumeil P.A."/>
            <person name="Hugenholtz P."/>
        </authorList>
    </citation>
    <scope>NUCLEOTIDE SEQUENCE [LARGE SCALE GENOMIC DNA]</scope>
    <source>
        <strain evidence="8">UBA9905</strain>
    </source>
</reference>
<dbReference type="InterPro" id="IPR036901">
    <property type="entry name" value="Asp/Orn_carbamoylTrfase_sf"/>
</dbReference>
<dbReference type="GO" id="GO:0005737">
    <property type="term" value="C:cytoplasm"/>
    <property type="evidence" value="ECO:0007669"/>
    <property type="project" value="UniProtKB-SubCell"/>
</dbReference>
<gene>
    <name evidence="8" type="primary">argF</name>
    <name evidence="8" type="ORF">DIT26_01375</name>
    <name evidence="9" type="ORF">XE02_1018</name>
</gene>
<evidence type="ECO:0000313" key="11">
    <source>
        <dbReference type="Proteomes" id="UP000264215"/>
    </source>
</evidence>
<feature type="binding site" evidence="5">
    <location>
        <begin position="235"/>
        <end position="236"/>
    </location>
    <ligand>
        <name>L-ornithine</name>
        <dbReference type="ChEBI" id="CHEBI:46911"/>
    </ligand>
</feature>
<evidence type="ECO:0000259" key="6">
    <source>
        <dbReference type="Pfam" id="PF00185"/>
    </source>
</evidence>
<dbReference type="EMBL" id="LGGW01000089">
    <property type="protein sequence ID" value="KUK89441.1"/>
    <property type="molecule type" value="Genomic_DNA"/>
</dbReference>
<dbReference type="Proteomes" id="UP000055014">
    <property type="component" value="Unassembled WGS sequence"/>
</dbReference>
<dbReference type="FunFam" id="3.40.50.1370:FF:000008">
    <property type="entry name" value="Ornithine carbamoyltransferase"/>
    <property type="match status" value="1"/>
</dbReference>
<organism evidence="9 10">
    <name type="scientific">Mesotoga infera</name>
    <dbReference type="NCBI Taxonomy" id="1236046"/>
    <lineage>
        <taxon>Bacteria</taxon>
        <taxon>Thermotogati</taxon>
        <taxon>Thermotogota</taxon>
        <taxon>Thermotogae</taxon>
        <taxon>Kosmotogales</taxon>
        <taxon>Kosmotogaceae</taxon>
        <taxon>Mesotoga</taxon>
    </lineage>
</organism>
<comment type="caution">
    <text evidence="9">The sequence shown here is derived from an EMBL/GenBank/DDBJ whole genome shotgun (WGS) entry which is preliminary data.</text>
</comment>
<dbReference type="InterPro" id="IPR006130">
    <property type="entry name" value="Asp/Orn_carbamoylTrfase"/>
</dbReference>
<evidence type="ECO:0000256" key="4">
    <source>
        <dbReference type="ARBA" id="ARBA00048772"/>
    </source>
</evidence>
<dbReference type="PRINTS" id="PR00100">
    <property type="entry name" value="AOTCASE"/>
</dbReference>
<dbReference type="GO" id="GO:0019240">
    <property type="term" value="P:citrulline biosynthetic process"/>
    <property type="evidence" value="ECO:0007669"/>
    <property type="project" value="TreeGrafter"/>
</dbReference>
<dbReference type="GO" id="GO:0004585">
    <property type="term" value="F:ornithine carbamoyltransferase activity"/>
    <property type="evidence" value="ECO:0007669"/>
    <property type="project" value="UniProtKB-UniRule"/>
</dbReference>
<dbReference type="InterPro" id="IPR002292">
    <property type="entry name" value="Orn/put_carbamltrans"/>
</dbReference>
<feature type="binding site" evidence="5">
    <location>
        <begin position="135"/>
        <end position="138"/>
    </location>
    <ligand>
        <name>carbamoyl phosphate</name>
        <dbReference type="ChEBI" id="CHEBI:58228"/>
    </ligand>
</feature>
<comment type="caution">
    <text evidence="5">Lacks conserved residue(s) required for the propagation of feature annotation.</text>
</comment>